<gene>
    <name evidence="2" type="ORF">ABID24_001377</name>
</gene>
<keyword evidence="1" id="KW-1133">Transmembrane helix</keyword>
<organism evidence="2 3">
    <name type="scientific">Blautia caecimuris</name>
    <dbReference type="NCBI Taxonomy" id="1796615"/>
    <lineage>
        <taxon>Bacteria</taxon>
        <taxon>Bacillati</taxon>
        <taxon>Bacillota</taxon>
        <taxon>Clostridia</taxon>
        <taxon>Lachnospirales</taxon>
        <taxon>Lachnospiraceae</taxon>
        <taxon>Blautia</taxon>
    </lineage>
</organism>
<dbReference type="RefSeq" id="WP_147599636.1">
    <property type="nucleotide sequence ID" value="NZ_BAABXP010000002.1"/>
</dbReference>
<dbReference type="EMBL" id="JBEPMJ010000008">
    <property type="protein sequence ID" value="MET3750133.1"/>
    <property type="molecule type" value="Genomic_DNA"/>
</dbReference>
<dbReference type="Proteomes" id="UP001549106">
    <property type="component" value="Unassembled WGS sequence"/>
</dbReference>
<accession>A0ABV2M3X1</accession>
<feature type="transmembrane region" description="Helical" evidence="1">
    <location>
        <begin position="337"/>
        <end position="357"/>
    </location>
</feature>
<keyword evidence="1" id="KW-0472">Membrane</keyword>
<feature type="transmembrane region" description="Helical" evidence="1">
    <location>
        <begin position="16"/>
        <end position="35"/>
    </location>
</feature>
<evidence type="ECO:0000313" key="3">
    <source>
        <dbReference type="Proteomes" id="UP001549106"/>
    </source>
</evidence>
<comment type="caution">
    <text evidence="2">The sequence shown here is derived from an EMBL/GenBank/DDBJ whole genome shotgun (WGS) entry which is preliminary data.</text>
</comment>
<feature type="transmembrane region" description="Helical" evidence="1">
    <location>
        <begin position="291"/>
        <end position="317"/>
    </location>
</feature>
<evidence type="ECO:0000313" key="2">
    <source>
        <dbReference type="EMBL" id="MET3750133.1"/>
    </source>
</evidence>
<evidence type="ECO:0008006" key="4">
    <source>
        <dbReference type="Google" id="ProtNLM"/>
    </source>
</evidence>
<proteinExistence type="predicted"/>
<sequence length="363" mass="40929">MRLFKMEIYKLYHEKVFLWGVLSVIGLMMIFFWFAEVGDELAVIGEKSYSGYEAVQVNRKITEEFEGIITDEKIDQIIKKYGIPSKLSENMPNWRDGNYLNDFVALYFTNGNWQAQILPTQTYALEESELGKVCENRGIAPTLEYVKGWRAFVELLQFGLVLGSIVVICSISTVFAKEGQTKMLPLIFTTEEGRRKDVYAKVFSAFLLTATVFIVVVLLDFILCGLVYGMDGFTNMTGIVLGEKMLRAVYQVNFSQYLVRLLLFGLQGFFLLCAITLAISAKYNTSFTAVIVSAVCWGMPVILRMLLMGMSAIFIYATPLFLVMHGCLDDVYGAEEIVLLISLVIGIICTITGFLKYKVKEAV</sequence>
<evidence type="ECO:0000256" key="1">
    <source>
        <dbReference type="SAM" id="Phobius"/>
    </source>
</evidence>
<feature type="transmembrane region" description="Helical" evidence="1">
    <location>
        <begin position="257"/>
        <end position="279"/>
    </location>
</feature>
<name>A0ABV2M3X1_9FIRM</name>
<feature type="transmembrane region" description="Helical" evidence="1">
    <location>
        <begin position="202"/>
        <end position="228"/>
    </location>
</feature>
<feature type="transmembrane region" description="Helical" evidence="1">
    <location>
        <begin position="155"/>
        <end position="176"/>
    </location>
</feature>
<protein>
    <recommendedName>
        <fullName evidence="4">ABC transporter permease</fullName>
    </recommendedName>
</protein>
<keyword evidence="3" id="KW-1185">Reference proteome</keyword>
<keyword evidence="1" id="KW-0812">Transmembrane</keyword>
<reference evidence="2 3" key="1">
    <citation type="submission" date="2024-06" db="EMBL/GenBank/DDBJ databases">
        <title>Genomic Encyclopedia of Type Strains, Phase IV (KMG-IV): sequencing the most valuable type-strain genomes for metagenomic binning, comparative biology and taxonomic classification.</title>
        <authorList>
            <person name="Goeker M."/>
        </authorList>
    </citation>
    <scope>NUCLEOTIDE SEQUENCE [LARGE SCALE GENOMIC DNA]</scope>
    <source>
        <strain evidence="2 3">DSM 29492</strain>
    </source>
</reference>